<name>A0A8S4MZ46_OWEFU</name>
<proteinExistence type="predicted"/>
<dbReference type="EMBL" id="CAIIXF020000001">
    <property type="protein sequence ID" value="CAH1773502.1"/>
    <property type="molecule type" value="Genomic_DNA"/>
</dbReference>
<evidence type="ECO:0000313" key="2">
    <source>
        <dbReference type="Proteomes" id="UP000749559"/>
    </source>
</evidence>
<dbReference type="AlphaFoldDB" id="A0A8S4MZ46"/>
<dbReference type="GO" id="GO:0036297">
    <property type="term" value="P:interstrand cross-link repair"/>
    <property type="evidence" value="ECO:0007669"/>
    <property type="project" value="InterPro"/>
</dbReference>
<keyword evidence="2" id="KW-1185">Reference proteome</keyword>
<gene>
    <name evidence="1" type="ORF">OFUS_LOCUS1092</name>
</gene>
<dbReference type="GO" id="GO:0034599">
    <property type="term" value="P:cellular response to oxidative stress"/>
    <property type="evidence" value="ECO:0007669"/>
    <property type="project" value="TreeGrafter"/>
</dbReference>
<dbReference type="GO" id="GO:0043240">
    <property type="term" value="C:Fanconi anaemia nuclear complex"/>
    <property type="evidence" value="ECO:0007669"/>
    <property type="project" value="InterPro"/>
</dbReference>
<comment type="caution">
    <text evidence="1">The sequence shown here is derived from an EMBL/GenBank/DDBJ whole genome shotgun (WGS) entry which is preliminary data.</text>
</comment>
<organism evidence="1 2">
    <name type="scientific">Owenia fusiformis</name>
    <name type="common">Polychaete worm</name>
    <dbReference type="NCBI Taxonomy" id="6347"/>
    <lineage>
        <taxon>Eukaryota</taxon>
        <taxon>Metazoa</taxon>
        <taxon>Spiralia</taxon>
        <taxon>Lophotrochozoa</taxon>
        <taxon>Annelida</taxon>
        <taxon>Polychaeta</taxon>
        <taxon>Sedentaria</taxon>
        <taxon>Canalipalpata</taxon>
        <taxon>Sabellida</taxon>
        <taxon>Oweniida</taxon>
        <taxon>Oweniidae</taxon>
        <taxon>Owenia</taxon>
    </lineage>
</organism>
<dbReference type="GO" id="GO:0006289">
    <property type="term" value="P:nucleotide-excision repair"/>
    <property type="evidence" value="ECO:0007669"/>
    <property type="project" value="TreeGrafter"/>
</dbReference>
<sequence length="625" mass="70775">MQENREYLYAVRRNSHPPACVQMALKHLDLDVWLATSVEWSQKQNISTLAEIVVMRDDLESTLISLKIELDNLGEIGIVFKKYPSIGHFLGRLCGVNGLLLSKGVYLALMKCVMWFYVENPKSPVEVKAKQWALSQLRSTVSYGKEQFPMTALKSTGTTQSTFNTVCLQQVIQDLTKDLHGPTREWDHNLQCHIPHQPKKVPSHTIRDIITILKAVSGGQGCDDLEETLLRYIAKSEQTVGVREVYKTLQQQSDLSYGAKLILWSNYLPHLERTLLELLRSHLNDEGSRIDKMCNIKQSMLDRACAERPYIYDTVFWILENLYEKSGWDPCISDFIGLLHSSIVELIYMSNAQLSTAPLKCCRSWLHSLVNLIQLSSKNLRLTCCEAHLTAIRLVLCDVIEGATTKVKAKELLMLLTQHKEWCHIALQCAFIASKKVSQDCTYILCVLHCLLGDASNVAKCQESINDIVLSLRGLMSKSSLTIQDVKLAIQPAINTALSQTPLSQTSVSSGLLHTTSPLVKNCTTAGVENEVVRITKQLVMVFIVMSQNGINLIEDIFKVLQIETPRTQLISLLETLEHLQTAPRLRRTNNKTKIQHHLQHLLNSIEMPDSWLRQKTINTMKYMQ</sequence>
<dbReference type="PANTHER" id="PTHR16798:SF0">
    <property type="entry name" value="FANCONI ANEMIA GROUP C PROTEIN"/>
    <property type="match status" value="1"/>
</dbReference>
<reference evidence="1" key="1">
    <citation type="submission" date="2022-03" db="EMBL/GenBank/DDBJ databases">
        <authorList>
            <person name="Martin C."/>
        </authorList>
    </citation>
    <scope>NUCLEOTIDE SEQUENCE</scope>
</reference>
<protein>
    <submittedName>
        <fullName evidence="1">Uncharacterized protein</fullName>
    </submittedName>
</protein>
<dbReference type="PANTHER" id="PTHR16798">
    <property type="entry name" value="FANCONI ANEMIA GROUP C PROTEIN FANCC"/>
    <property type="match status" value="1"/>
</dbReference>
<dbReference type="Pfam" id="PF02106">
    <property type="entry name" value="Fanconi_C"/>
    <property type="match status" value="1"/>
</dbReference>
<evidence type="ECO:0000313" key="1">
    <source>
        <dbReference type="EMBL" id="CAH1773502.1"/>
    </source>
</evidence>
<accession>A0A8S4MZ46</accession>
<dbReference type="InterPro" id="IPR000686">
    <property type="entry name" value="FANCC"/>
</dbReference>
<dbReference type="Proteomes" id="UP000749559">
    <property type="component" value="Unassembled WGS sequence"/>
</dbReference>
<dbReference type="OrthoDB" id="6071527at2759"/>